<name>A0AA88MD19_CHASR</name>
<evidence type="ECO:0000313" key="3">
    <source>
        <dbReference type="Proteomes" id="UP001187415"/>
    </source>
</evidence>
<evidence type="ECO:0008006" key="4">
    <source>
        <dbReference type="Google" id="ProtNLM"/>
    </source>
</evidence>
<dbReference type="Proteomes" id="UP001187415">
    <property type="component" value="Unassembled WGS sequence"/>
</dbReference>
<feature type="compositionally biased region" description="Basic residues" evidence="1">
    <location>
        <begin position="90"/>
        <end position="101"/>
    </location>
</feature>
<feature type="compositionally biased region" description="Basic and acidic residues" evidence="1">
    <location>
        <begin position="150"/>
        <end position="164"/>
    </location>
</feature>
<organism evidence="2 3">
    <name type="scientific">Channa striata</name>
    <name type="common">Snakehead murrel</name>
    <name type="synonym">Ophicephalus striatus</name>
    <dbReference type="NCBI Taxonomy" id="64152"/>
    <lineage>
        <taxon>Eukaryota</taxon>
        <taxon>Metazoa</taxon>
        <taxon>Chordata</taxon>
        <taxon>Craniata</taxon>
        <taxon>Vertebrata</taxon>
        <taxon>Euteleostomi</taxon>
        <taxon>Actinopterygii</taxon>
        <taxon>Neopterygii</taxon>
        <taxon>Teleostei</taxon>
        <taxon>Neoteleostei</taxon>
        <taxon>Acanthomorphata</taxon>
        <taxon>Anabantaria</taxon>
        <taxon>Anabantiformes</taxon>
        <taxon>Channoidei</taxon>
        <taxon>Channidae</taxon>
        <taxon>Channa</taxon>
    </lineage>
</organism>
<keyword evidence="3" id="KW-1185">Reference proteome</keyword>
<feature type="compositionally biased region" description="Basic and acidic residues" evidence="1">
    <location>
        <begin position="177"/>
        <end position="187"/>
    </location>
</feature>
<proteinExistence type="predicted"/>
<evidence type="ECO:0000256" key="1">
    <source>
        <dbReference type="SAM" id="MobiDB-lite"/>
    </source>
</evidence>
<accession>A0AA88MD19</accession>
<evidence type="ECO:0000313" key="2">
    <source>
        <dbReference type="EMBL" id="KAK2833411.1"/>
    </source>
</evidence>
<gene>
    <name evidence="2" type="ORF">Q5P01_017300</name>
</gene>
<comment type="caution">
    <text evidence="2">The sequence shown here is derived from an EMBL/GenBank/DDBJ whole genome shotgun (WGS) entry which is preliminary data.</text>
</comment>
<feature type="compositionally biased region" description="Basic residues" evidence="1">
    <location>
        <begin position="1"/>
        <end position="17"/>
    </location>
</feature>
<dbReference type="AlphaFoldDB" id="A0AA88MD19"/>
<reference evidence="2" key="1">
    <citation type="submission" date="2023-07" db="EMBL/GenBank/DDBJ databases">
        <title>Chromosome-level Genome Assembly of Striped Snakehead (Channa striata).</title>
        <authorList>
            <person name="Liu H."/>
        </authorList>
    </citation>
    <scope>NUCLEOTIDE SEQUENCE</scope>
    <source>
        <strain evidence="2">Gz</strain>
        <tissue evidence="2">Muscle</tissue>
    </source>
</reference>
<feature type="compositionally biased region" description="Basic and acidic residues" evidence="1">
    <location>
        <begin position="18"/>
        <end position="30"/>
    </location>
</feature>
<feature type="region of interest" description="Disordered" evidence="1">
    <location>
        <begin position="1"/>
        <end position="236"/>
    </location>
</feature>
<feature type="compositionally biased region" description="Basic residues" evidence="1">
    <location>
        <begin position="139"/>
        <end position="149"/>
    </location>
</feature>
<protein>
    <recommendedName>
        <fullName evidence="4">Ubiquitin carboxyl-terminal hydrolase 36</fullName>
    </recommendedName>
</protein>
<dbReference type="EMBL" id="JAUPFM010000013">
    <property type="protein sequence ID" value="KAK2833411.1"/>
    <property type="molecule type" value="Genomic_DNA"/>
</dbReference>
<sequence length="339" mass="38403">MESASGKKRKKKKKKRKRENDDGQKMKERVCVPSHLDTSRQEEDWCQNGIWSLTPHPDDEELKQKPQLAAKTPVQCESNQTEPERDSVLVKKKKKKKRKKMLQLVEDTQNTTPACSASVSSSELKATDIQNDTGDLIQLKKKLKMKKKRLKEEVRLWEESRRCSDGQNDEPEAAETPPKKNAEEGNKKSKQSTATVVVWDSQVKDGYKRSQAPAADGGALGDSPPTPAAPVTWDGKKTSGVVEELLRNATDKAYGASVLSWDGEVSAISRDAIEDVHHAMRDTVIDEWDEDFDRGKVKKMKNYKREKWRSGSSIFQKIQDRKNKWSVTPGAKRVFGARR</sequence>
<feature type="compositionally biased region" description="Polar residues" evidence="1">
    <location>
        <begin position="106"/>
        <end position="133"/>
    </location>
</feature>